<organism evidence="1 2">
    <name type="scientific">Cichlidogyrus casuarinus</name>
    <dbReference type="NCBI Taxonomy" id="1844966"/>
    <lineage>
        <taxon>Eukaryota</taxon>
        <taxon>Metazoa</taxon>
        <taxon>Spiralia</taxon>
        <taxon>Lophotrochozoa</taxon>
        <taxon>Platyhelminthes</taxon>
        <taxon>Monogenea</taxon>
        <taxon>Monopisthocotylea</taxon>
        <taxon>Dactylogyridea</taxon>
        <taxon>Ancyrocephalidae</taxon>
        <taxon>Cichlidogyrus</taxon>
    </lineage>
</organism>
<dbReference type="Proteomes" id="UP001626550">
    <property type="component" value="Unassembled WGS sequence"/>
</dbReference>
<sequence length="157" mass="18529">MNEWCSHERMSQLLFLQALRYDHHESGVKYCLLRMLMDHTLEPFYTELTEAPSMERICELMGLQQEWREGRKRPRVEGPVEESPKRMKKTDLVSVFAQLSKLPPESFIVGQLDFNRASVKQTIDLPKERLLALARSLRAKQPDYFCVRVSVHRWHAT</sequence>
<reference evidence="1 2" key="1">
    <citation type="submission" date="2024-11" db="EMBL/GenBank/DDBJ databases">
        <title>Adaptive evolution of stress response genes in parasites aligns with host niche diversity.</title>
        <authorList>
            <person name="Hahn C."/>
            <person name="Resl P."/>
        </authorList>
    </citation>
    <scope>NUCLEOTIDE SEQUENCE [LARGE SCALE GENOMIC DNA]</scope>
    <source>
        <strain evidence="1">EGGRZ-B1_66</strain>
        <tissue evidence="1">Body</tissue>
    </source>
</reference>
<protein>
    <submittedName>
        <fullName evidence="1">Uncharacterized protein</fullName>
    </submittedName>
</protein>
<comment type="caution">
    <text evidence="1">The sequence shown here is derived from an EMBL/GenBank/DDBJ whole genome shotgun (WGS) entry which is preliminary data.</text>
</comment>
<dbReference type="AlphaFoldDB" id="A0ABD2PUZ2"/>
<evidence type="ECO:0000313" key="1">
    <source>
        <dbReference type="EMBL" id="KAL3310878.1"/>
    </source>
</evidence>
<name>A0ABD2PUZ2_9PLAT</name>
<dbReference type="EMBL" id="JBJKFK010002596">
    <property type="protein sequence ID" value="KAL3310878.1"/>
    <property type="molecule type" value="Genomic_DNA"/>
</dbReference>
<evidence type="ECO:0000313" key="2">
    <source>
        <dbReference type="Proteomes" id="UP001626550"/>
    </source>
</evidence>
<keyword evidence="2" id="KW-1185">Reference proteome</keyword>
<proteinExistence type="predicted"/>
<gene>
    <name evidence="1" type="ORF">Ciccas_010548</name>
</gene>
<accession>A0ABD2PUZ2</accession>